<dbReference type="InterPro" id="IPR000706">
    <property type="entry name" value="AGPR_type-1"/>
</dbReference>
<accession>A0A381W751</accession>
<evidence type="ECO:0000256" key="1">
    <source>
        <dbReference type="ARBA" id="ARBA00022571"/>
    </source>
</evidence>
<dbReference type="SUPFAM" id="SSF51735">
    <property type="entry name" value="NAD(P)-binding Rossmann-fold domains"/>
    <property type="match status" value="1"/>
</dbReference>
<dbReference type="InterPro" id="IPR023013">
    <property type="entry name" value="AGPR_AS"/>
</dbReference>
<dbReference type="Pfam" id="PF01118">
    <property type="entry name" value="Semialdhyde_dh"/>
    <property type="match status" value="1"/>
</dbReference>
<dbReference type="InterPro" id="IPR036291">
    <property type="entry name" value="NAD(P)-bd_dom_sf"/>
</dbReference>
<evidence type="ECO:0000256" key="4">
    <source>
        <dbReference type="ARBA" id="ARBA00023002"/>
    </source>
</evidence>
<keyword evidence="4" id="KW-0560">Oxidoreductase</keyword>
<reference evidence="7" key="1">
    <citation type="submission" date="2018-05" db="EMBL/GenBank/DDBJ databases">
        <authorList>
            <person name="Lanie J.A."/>
            <person name="Ng W.-L."/>
            <person name="Kazmierczak K.M."/>
            <person name="Andrzejewski T.M."/>
            <person name="Davidsen T.M."/>
            <person name="Wayne K.J."/>
            <person name="Tettelin H."/>
            <person name="Glass J.I."/>
            <person name="Rusch D."/>
            <person name="Podicherti R."/>
            <person name="Tsui H.-C.T."/>
            <person name="Winkler M.E."/>
        </authorList>
    </citation>
    <scope>NUCLEOTIDE SEQUENCE</scope>
</reference>
<evidence type="ECO:0000259" key="6">
    <source>
        <dbReference type="SMART" id="SM00859"/>
    </source>
</evidence>
<dbReference type="PANTHER" id="PTHR32338">
    <property type="entry name" value="N-ACETYL-GAMMA-GLUTAMYL-PHOSPHATE REDUCTASE, CHLOROPLASTIC-RELATED-RELATED"/>
    <property type="match status" value="1"/>
</dbReference>
<dbReference type="EMBL" id="UINC01010776">
    <property type="protein sequence ID" value="SVA47818.1"/>
    <property type="molecule type" value="Genomic_DNA"/>
</dbReference>
<dbReference type="HAMAP" id="MF_00150">
    <property type="entry name" value="ArgC_type1"/>
    <property type="match status" value="1"/>
</dbReference>
<evidence type="ECO:0000256" key="3">
    <source>
        <dbReference type="ARBA" id="ARBA00022857"/>
    </source>
</evidence>
<dbReference type="InterPro" id="IPR058924">
    <property type="entry name" value="AGPR_dimerisation_dom"/>
</dbReference>
<evidence type="ECO:0000256" key="5">
    <source>
        <dbReference type="ARBA" id="ARBA00029440"/>
    </source>
</evidence>
<dbReference type="SUPFAM" id="SSF55347">
    <property type="entry name" value="Glyceraldehyde-3-phosphate dehydrogenase-like, C-terminal domain"/>
    <property type="match status" value="1"/>
</dbReference>
<organism evidence="7">
    <name type="scientific">marine metagenome</name>
    <dbReference type="NCBI Taxonomy" id="408172"/>
    <lineage>
        <taxon>unclassified sequences</taxon>
        <taxon>metagenomes</taxon>
        <taxon>ecological metagenomes</taxon>
    </lineage>
</organism>
<dbReference type="AlphaFoldDB" id="A0A381W751"/>
<dbReference type="GO" id="GO:0003942">
    <property type="term" value="F:N-acetyl-gamma-glutamyl-phosphate reductase activity"/>
    <property type="evidence" value="ECO:0007669"/>
    <property type="project" value="InterPro"/>
</dbReference>
<name>A0A381W751_9ZZZZ</name>
<dbReference type="PANTHER" id="PTHR32338:SF10">
    <property type="entry name" value="N-ACETYL-GAMMA-GLUTAMYL-PHOSPHATE REDUCTASE, CHLOROPLASTIC-RELATED"/>
    <property type="match status" value="1"/>
</dbReference>
<dbReference type="GO" id="GO:0070401">
    <property type="term" value="F:NADP+ binding"/>
    <property type="evidence" value="ECO:0007669"/>
    <property type="project" value="InterPro"/>
</dbReference>
<dbReference type="InterPro" id="IPR000534">
    <property type="entry name" value="Semialdehyde_DH_NAD-bd"/>
</dbReference>
<dbReference type="InterPro" id="IPR050085">
    <property type="entry name" value="AGPR"/>
</dbReference>
<dbReference type="GO" id="GO:0051287">
    <property type="term" value="F:NAD binding"/>
    <property type="evidence" value="ECO:0007669"/>
    <property type="project" value="InterPro"/>
</dbReference>
<comment type="pathway">
    <text evidence="5">Amino-acid biosynthesis.</text>
</comment>
<gene>
    <name evidence="7" type="ORF">METZ01_LOCUS100672</name>
</gene>
<sequence length="342" mass="37963">MKARSKIKVGVIGGSGMAGEELLKFISFHPEIDLIAVSSRQLNGKKIKEIFPQINLDEDIKFCLLKDDNFLKCDAIFFATPHGVSMSLVQPFLKRGIKIIDLSADFRINDSKIWESWYGKKHSAPNLLSQSTYGLTELNSKKIKTSDLVSVPGCYPTASLLSILPLFNTPNTIKAIVIDAKSGISGAGRTSVDTHLKNELKGNFKAYNVGGHRHYPEIKEVIESLSSTKVELSFVPHLLPLMRGIYITSYIQFQKLISDDLVKIYKSFYAHSANVNVLEDNQIPSLRDVNNTNNCQIALFDSTIKDQIVVISAIDNLVKGASGQAIECFNLMFGFEEELSLN</sequence>
<keyword evidence="2" id="KW-0028">Amino-acid biosynthesis</keyword>
<dbReference type="Gene3D" id="3.30.360.10">
    <property type="entry name" value="Dihydrodipicolinate Reductase, domain 2"/>
    <property type="match status" value="1"/>
</dbReference>
<dbReference type="CDD" id="cd23934">
    <property type="entry name" value="AGPR_1_C"/>
    <property type="match status" value="1"/>
</dbReference>
<dbReference type="NCBIfam" id="TIGR01850">
    <property type="entry name" value="argC"/>
    <property type="match status" value="1"/>
</dbReference>
<proteinExistence type="inferred from homology"/>
<feature type="domain" description="Semialdehyde dehydrogenase NAD-binding" evidence="6">
    <location>
        <begin position="8"/>
        <end position="146"/>
    </location>
</feature>
<dbReference type="Pfam" id="PF22698">
    <property type="entry name" value="Semialdhyde_dhC_1"/>
    <property type="match status" value="1"/>
</dbReference>
<dbReference type="Gene3D" id="3.40.50.720">
    <property type="entry name" value="NAD(P)-binding Rossmann-like Domain"/>
    <property type="match status" value="1"/>
</dbReference>
<dbReference type="SMART" id="SM00859">
    <property type="entry name" value="Semialdhyde_dh"/>
    <property type="match status" value="1"/>
</dbReference>
<keyword evidence="3" id="KW-0521">NADP</keyword>
<dbReference type="PROSITE" id="PS01224">
    <property type="entry name" value="ARGC"/>
    <property type="match status" value="1"/>
</dbReference>
<evidence type="ECO:0000256" key="2">
    <source>
        <dbReference type="ARBA" id="ARBA00022605"/>
    </source>
</evidence>
<protein>
    <recommendedName>
        <fullName evidence="6">Semialdehyde dehydrogenase NAD-binding domain-containing protein</fullName>
    </recommendedName>
</protein>
<dbReference type="GO" id="GO:0006526">
    <property type="term" value="P:L-arginine biosynthetic process"/>
    <property type="evidence" value="ECO:0007669"/>
    <property type="project" value="UniProtKB-KW"/>
</dbReference>
<dbReference type="CDD" id="cd17895">
    <property type="entry name" value="AGPR_1_N"/>
    <property type="match status" value="1"/>
</dbReference>
<evidence type="ECO:0000313" key="7">
    <source>
        <dbReference type="EMBL" id="SVA47818.1"/>
    </source>
</evidence>
<keyword evidence="1" id="KW-0055">Arginine biosynthesis</keyword>